<evidence type="ECO:0000259" key="10">
    <source>
        <dbReference type="Pfam" id="PF00535"/>
    </source>
</evidence>
<dbReference type="InterPro" id="IPR001173">
    <property type="entry name" value="Glyco_trans_2-like"/>
</dbReference>
<dbReference type="GO" id="GO:0016757">
    <property type="term" value="F:glycosyltransferase activity"/>
    <property type="evidence" value="ECO:0007669"/>
    <property type="project" value="UniProtKB-KW"/>
</dbReference>
<dbReference type="InterPro" id="IPR050256">
    <property type="entry name" value="Glycosyltransferase_2"/>
</dbReference>
<organism evidence="11 12">
    <name type="scientific">Bordetella genomosp. 13</name>
    <dbReference type="NCBI Taxonomy" id="463040"/>
    <lineage>
        <taxon>Bacteria</taxon>
        <taxon>Pseudomonadati</taxon>
        <taxon>Pseudomonadota</taxon>
        <taxon>Betaproteobacteria</taxon>
        <taxon>Burkholderiales</taxon>
        <taxon>Alcaligenaceae</taxon>
        <taxon>Bordetella</taxon>
    </lineage>
</organism>
<evidence type="ECO:0000313" key="11">
    <source>
        <dbReference type="EMBL" id="ARP97431.1"/>
    </source>
</evidence>
<evidence type="ECO:0000256" key="9">
    <source>
        <dbReference type="SAM" id="Phobius"/>
    </source>
</evidence>
<feature type="domain" description="Glycosyltransferase 2-like" evidence="10">
    <location>
        <begin position="19"/>
        <end position="182"/>
    </location>
</feature>
<evidence type="ECO:0000313" key="12">
    <source>
        <dbReference type="Proteomes" id="UP000194161"/>
    </source>
</evidence>
<evidence type="ECO:0000256" key="7">
    <source>
        <dbReference type="ARBA" id="ARBA00023136"/>
    </source>
</evidence>
<keyword evidence="7 9" id="KW-0472">Membrane</keyword>
<keyword evidence="6 9" id="KW-1133">Transmembrane helix</keyword>
<dbReference type="Proteomes" id="UP000194161">
    <property type="component" value="Chromosome"/>
</dbReference>
<dbReference type="InterPro" id="IPR029044">
    <property type="entry name" value="Nucleotide-diphossugar_trans"/>
</dbReference>
<dbReference type="GO" id="GO:0005886">
    <property type="term" value="C:plasma membrane"/>
    <property type="evidence" value="ECO:0007669"/>
    <property type="project" value="UniProtKB-SubCell"/>
</dbReference>
<name>A0A1W6ZJB2_9BORD</name>
<dbReference type="Gene3D" id="3.90.550.10">
    <property type="entry name" value="Spore Coat Polysaccharide Biosynthesis Protein SpsA, Chain A"/>
    <property type="match status" value="1"/>
</dbReference>
<accession>A0A1W6ZJB2</accession>
<dbReference type="KEGG" id="bgm:CAL15_13045"/>
<reference evidence="11 12" key="1">
    <citation type="submission" date="2017-05" db="EMBL/GenBank/DDBJ databases">
        <title>Complete and WGS of Bordetella genogroups.</title>
        <authorList>
            <person name="Spilker T."/>
            <person name="LiPuma J."/>
        </authorList>
    </citation>
    <scope>NUCLEOTIDE SEQUENCE [LARGE SCALE GENOMIC DNA]</scope>
    <source>
        <strain evidence="11 12">AU7206</strain>
    </source>
</reference>
<dbReference type="FunFam" id="3.90.550.10:FF:000079">
    <property type="entry name" value="Probable glycosyl transferase"/>
    <property type="match status" value="1"/>
</dbReference>
<dbReference type="RefSeq" id="WP_086081077.1">
    <property type="nucleotide sequence ID" value="NZ_CP021111.1"/>
</dbReference>
<gene>
    <name evidence="11" type="ORF">CAL15_13045</name>
</gene>
<dbReference type="AlphaFoldDB" id="A0A1W6ZJB2"/>
<feature type="transmembrane region" description="Helical" evidence="9">
    <location>
        <begin position="244"/>
        <end position="264"/>
    </location>
</feature>
<keyword evidence="3" id="KW-0328">Glycosyltransferase</keyword>
<dbReference type="SUPFAM" id="SSF53448">
    <property type="entry name" value="Nucleotide-diphospho-sugar transferases"/>
    <property type="match status" value="1"/>
</dbReference>
<dbReference type="CDD" id="cd04187">
    <property type="entry name" value="DPM1_like_bac"/>
    <property type="match status" value="1"/>
</dbReference>
<proteinExistence type="inferred from homology"/>
<sequence>MQDRTRLRQPESDSSIGLSIVIPFLNELEVLPLCLHRLVPLLEQEEGIYEIVFVDDGSTDGSVAWLREAMRINPAIRIVRLSRNFGKEAAMTAGLAHARGAAVIVLDADLQDPPELIPKMVQAWRDGADVVSMRRRSRDGEGWAKRLSAHLFYRVLRRLSRSDIPADTGDFRLMSRTAVDALLSLPERSRYMKGLYAWIGMPTRVIEYDRAPRAAGKTKWSYFALFGLAMEGITSFSIRPLRWATGIGAVVALAGGIFGVVIVLKTLILGHQAPGYPSLMAVITLFSGLQLLTIGLLGEYLGKVYMETKQRPIFLVRDVIEVQGWADTRGAHLELVDAHQR</sequence>
<evidence type="ECO:0000256" key="3">
    <source>
        <dbReference type="ARBA" id="ARBA00022676"/>
    </source>
</evidence>
<dbReference type="STRING" id="463040.CAL15_13045"/>
<keyword evidence="12" id="KW-1185">Reference proteome</keyword>
<keyword evidence="2" id="KW-1003">Cell membrane</keyword>
<comment type="similarity">
    <text evidence="8">Belongs to the glycosyltransferase 2 family. GtrB subfamily.</text>
</comment>
<keyword evidence="5 9" id="KW-0812">Transmembrane</keyword>
<dbReference type="EMBL" id="CP021111">
    <property type="protein sequence ID" value="ARP97431.1"/>
    <property type="molecule type" value="Genomic_DNA"/>
</dbReference>
<keyword evidence="4 11" id="KW-0808">Transferase</keyword>
<evidence type="ECO:0000256" key="6">
    <source>
        <dbReference type="ARBA" id="ARBA00022989"/>
    </source>
</evidence>
<dbReference type="OrthoDB" id="9811884at2"/>
<evidence type="ECO:0000256" key="2">
    <source>
        <dbReference type="ARBA" id="ARBA00022475"/>
    </source>
</evidence>
<dbReference type="Pfam" id="PF00535">
    <property type="entry name" value="Glycos_transf_2"/>
    <property type="match status" value="1"/>
</dbReference>
<dbReference type="PANTHER" id="PTHR48090">
    <property type="entry name" value="UNDECAPRENYL-PHOSPHATE 4-DEOXY-4-FORMAMIDO-L-ARABINOSE TRANSFERASE-RELATED"/>
    <property type="match status" value="1"/>
</dbReference>
<evidence type="ECO:0000256" key="5">
    <source>
        <dbReference type="ARBA" id="ARBA00022692"/>
    </source>
</evidence>
<evidence type="ECO:0000256" key="8">
    <source>
        <dbReference type="ARBA" id="ARBA00038152"/>
    </source>
</evidence>
<dbReference type="PANTHER" id="PTHR48090:SF1">
    <property type="entry name" value="PROPHAGE BACTOPRENOL GLUCOSYL TRANSFERASE HOMOLOG"/>
    <property type="match status" value="1"/>
</dbReference>
<protein>
    <submittedName>
        <fullName evidence="11">Glycosyltransferase</fullName>
    </submittedName>
</protein>
<evidence type="ECO:0000256" key="4">
    <source>
        <dbReference type="ARBA" id="ARBA00022679"/>
    </source>
</evidence>
<comment type="subcellular location">
    <subcellularLocation>
        <location evidence="1">Cell membrane</location>
        <topology evidence="1">Multi-pass membrane protein</topology>
    </subcellularLocation>
</comment>
<evidence type="ECO:0000256" key="1">
    <source>
        <dbReference type="ARBA" id="ARBA00004651"/>
    </source>
</evidence>
<feature type="transmembrane region" description="Helical" evidence="9">
    <location>
        <begin position="276"/>
        <end position="297"/>
    </location>
</feature>